<dbReference type="OrthoDB" id="445007at2759"/>
<evidence type="ECO:0000256" key="1">
    <source>
        <dbReference type="SAM" id="MobiDB-lite"/>
    </source>
</evidence>
<evidence type="ECO:0000313" key="2">
    <source>
        <dbReference type="EMBL" id="ETS81464.1"/>
    </source>
</evidence>
<protein>
    <recommendedName>
        <fullName evidence="4">Phytanoyl-CoA dioxygenase</fullName>
    </recommendedName>
</protein>
<dbReference type="GeneID" id="19271479"/>
<dbReference type="SUPFAM" id="SSF51197">
    <property type="entry name" value="Clavaminate synthase-like"/>
    <property type="match status" value="1"/>
</dbReference>
<dbReference type="KEGG" id="pfy:PFICI_06466"/>
<dbReference type="InterPro" id="IPR008775">
    <property type="entry name" value="Phytyl_CoA_dOase-like"/>
</dbReference>
<evidence type="ECO:0008006" key="4">
    <source>
        <dbReference type="Google" id="ProtNLM"/>
    </source>
</evidence>
<sequence>MYFKPSSAEAHHGDFRDALRDDGFVVVKNAIPRAKAIEYQNRAYDWVRTFNTPLDFENPDTWMKDNIPLTNRANAFAAYCASHESFMWEARMEPGVLEAFGKLWGTDELLTSFDGLNITFPNRKDVPAREPWEHVDQSPSKRGAHCIQGIIHLSPSGPEDGGLVVIPKSHKYHDEFFDTHLREPLNGRDVYLFPKEELSWFEKKGLRPHKVCCEPGDLIMWDSRVIHYGSDPTERSTQIRTAIYATYMPARLATQEQLELKRNVFQHFGSATHWPFEHMKPGPTHAILPDGSRDPRDRDEPIDPPVLSDKLLRLAGLKAY</sequence>
<dbReference type="AlphaFoldDB" id="W3X605"/>
<dbReference type="HOGENOM" id="CLU_049199_0_0_1"/>
<dbReference type="PANTHER" id="PTHR31630:SF6">
    <property type="entry name" value="PHYTANOYL-COA DIOXYGENASE-RELATED"/>
    <property type="match status" value="1"/>
</dbReference>
<name>W3X605_PESFW</name>
<dbReference type="EMBL" id="KI912112">
    <property type="protein sequence ID" value="ETS81464.1"/>
    <property type="molecule type" value="Genomic_DNA"/>
</dbReference>
<reference evidence="3" key="1">
    <citation type="journal article" date="2015" name="BMC Genomics">
        <title>Genomic and transcriptomic analysis of the endophytic fungus Pestalotiopsis fici reveals its lifestyle and high potential for synthesis of natural products.</title>
        <authorList>
            <person name="Wang X."/>
            <person name="Zhang X."/>
            <person name="Liu L."/>
            <person name="Xiang M."/>
            <person name="Wang W."/>
            <person name="Sun X."/>
            <person name="Che Y."/>
            <person name="Guo L."/>
            <person name="Liu G."/>
            <person name="Guo L."/>
            <person name="Wang C."/>
            <person name="Yin W.B."/>
            <person name="Stadler M."/>
            <person name="Zhang X."/>
            <person name="Liu X."/>
        </authorList>
    </citation>
    <scope>NUCLEOTIDE SEQUENCE [LARGE SCALE GENOMIC DNA]</scope>
    <source>
        <strain evidence="3">W106-1 / CGMCC3.15140</strain>
    </source>
</reference>
<dbReference type="eggNOG" id="ENOG502QZ63">
    <property type="taxonomic scope" value="Eukaryota"/>
</dbReference>
<feature type="compositionally biased region" description="Basic and acidic residues" evidence="1">
    <location>
        <begin position="291"/>
        <end position="301"/>
    </location>
</feature>
<gene>
    <name evidence="2" type="ORF">PFICI_06466</name>
</gene>
<dbReference type="PANTHER" id="PTHR31630">
    <property type="entry name" value="PHYTANOYL-COA DIOXYGENASE-RELATED-RELATED"/>
    <property type="match status" value="1"/>
</dbReference>
<dbReference type="Gene3D" id="2.60.120.620">
    <property type="entry name" value="q2cbj1_9rhob like domain"/>
    <property type="match status" value="1"/>
</dbReference>
<keyword evidence="3" id="KW-1185">Reference proteome</keyword>
<organism evidence="2 3">
    <name type="scientific">Pestalotiopsis fici (strain W106-1 / CGMCC3.15140)</name>
    <dbReference type="NCBI Taxonomy" id="1229662"/>
    <lineage>
        <taxon>Eukaryota</taxon>
        <taxon>Fungi</taxon>
        <taxon>Dikarya</taxon>
        <taxon>Ascomycota</taxon>
        <taxon>Pezizomycotina</taxon>
        <taxon>Sordariomycetes</taxon>
        <taxon>Xylariomycetidae</taxon>
        <taxon>Amphisphaeriales</taxon>
        <taxon>Sporocadaceae</taxon>
        <taxon>Pestalotiopsis</taxon>
    </lineage>
</organism>
<dbReference type="InParanoid" id="W3X605"/>
<evidence type="ECO:0000313" key="3">
    <source>
        <dbReference type="Proteomes" id="UP000030651"/>
    </source>
</evidence>
<dbReference type="Proteomes" id="UP000030651">
    <property type="component" value="Unassembled WGS sequence"/>
</dbReference>
<dbReference type="Pfam" id="PF05721">
    <property type="entry name" value="PhyH"/>
    <property type="match status" value="1"/>
</dbReference>
<accession>W3X605</accession>
<feature type="region of interest" description="Disordered" evidence="1">
    <location>
        <begin position="282"/>
        <end position="305"/>
    </location>
</feature>
<proteinExistence type="predicted"/>
<dbReference type="RefSeq" id="XP_007833238.1">
    <property type="nucleotide sequence ID" value="XM_007835047.1"/>
</dbReference>